<evidence type="ECO:0000313" key="2">
    <source>
        <dbReference type="EMBL" id="EQA60616.1"/>
    </source>
</evidence>
<gene>
    <name evidence="2" type="ORF">LEP1GSC062_0634</name>
</gene>
<dbReference type="AlphaFoldDB" id="V6HTT6"/>
<protein>
    <submittedName>
        <fullName evidence="2">Uncharacterized protein</fullName>
    </submittedName>
</protein>
<dbReference type="Proteomes" id="UP000018747">
    <property type="component" value="Unassembled WGS sequence"/>
</dbReference>
<proteinExistence type="predicted"/>
<comment type="caution">
    <text evidence="2">The sequence shown here is derived from an EMBL/GenBank/DDBJ whole genome shotgun (WGS) entry which is preliminary data.</text>
</comment>
<evidence type="ECO:0000313" key="3">
    <source>
        <dbReference type="Proteomes" id="UP000018747"/>
    </source>
</evidence>
<keyword evidence="1" id="KW-0472">Membrane</keyword>
<organism evidence="2 3">
    <name type="scientific">Leptospira alexanderi serovar Manhao 3 str. L 60</name>
    <dbReference type="NCBI Taxonomy" id="1049759"/>
    <lineage>
        <taxon>Bacteria</taxon>
        <taxon>Pseudomonadati</taxon>
        <taxon>Spirochaetota</taxon>
        <taxon>Spirochaetia</taxon>
        <taxon>Leptospirales</taxon>
        <taxon>Leptospiraceae</taxon>
        <taxon>Leptospira</taxon>
    </lineage>
</organism>
<feature type="non-terminal residue" evidence="2">
    <location>
        <position position="51"/>
    </location>
</feature>
<evidence type="ECO:0000256" key="1">
    <source>
        <dbReference type="SAM" id="Phobius"/>
    </source>
</evidence>
<keyword evidence="3" id="KW-1185">Reference proteome</keyword>
<reference evidence="2" key="1">
    <citation type="submission" date="2013-05" db="EMBL/GenBank/DDBJ databases">
        <authorList>
            <person name="Harkins D.M."/>
            <person name="Durkin A.S."/>
            <person name="Brinkac L.M."/>
            <person name="Haft D.H."/>
            <person name="Selengut J.D."/>
            <person name="Sanka R."/>
            <person name="DePew J."/>
            <person name="Purushe J."/>
            <person name="Hartskeerl R.A."/>
            <person name="Ahmed A."/>
            <person name="van der Linden H."/>
            <person name="Goris M.G.A."/>
            <person name="Vinetz J.M."/>
            <person name="Sutton G.G."/>
            <person name="Nierman W.C."/>
            <person name="Fouts D.E."/>
        </authorList>
    </citation>
    <scope>NUCLEOTIDE SEQUENCE [LARGE SCALE GENOMIC DNA]</scope>
    <source>
        <strain evidence="2">L 60</strain>
    </source>
</reference>
<sequence length="51" mass="5877">MNTFGIDHYKNLIDLIITYFHSFSVVIGIILGFIKLFSKDDFKKSYGTVLC</sequence>
<dbReference type="EMBL" id="AHMT02000059">
    <property type="protein sequence ID" value="EQA60616.1"/>
    <property type="molecule type" value="Genomic_DNA"/>
</dbReference>
<keyword evidence="1" id="KW-0812">Transmembrane</keyword>
<feature type="transmembrane region" description="Helical" evidence="1">
    <location>
        <begin position="12"/>
        <end position="34"/>
    </location>
</feature>
<name>V6HTT6_9LEPT</name>
<keyword evidence="1" id="KW-1133">Transmembrane helix</keyword>
<accession>V6HTT6</accession>